<evidence type="ECO:0000313" key="5">
    <source>
        <dbReference type="Proteomes" id="UP000544107"/>
    </source>
</evidence>
<reference evidence="3 4" key="1">
    <citation type="submission" date="2016-09" db="EMBL/GenBank/DDBJ databases">
        <title>Rhizobium oryziradicis sp. nov., isolated from the root of rice.</title>
        <authorList>
            <person name="Zhao J."/>
            <person name="Zhang X."/>
        </authorList>
    </citation>
    <scope>NUCLEOTIDE SEQUENCE [LARGE SCALE GENOMIC DNA]</scope>
    <source>
        <strain evidence="3 4">14971</strain>
    </source>
</reference>
<dbReference type="EMBL" id="MKIN01000024">
    <property type="protein sequence ID" value="OLP48322.1"/>
    <property type="molecule type" value="Genomic_DNA"/>
</dbReference>
<dbReference type="RefSeq" id="WP_075616376.1">
    <property type="nucleotide sequence ID" value="NZ_JACIED010000002.1"/>
</dbReference>
<protein>
    <submittedName>
        <fullName evidence="3">Uncharacterized protein</fullName>
    </submittedName>
</protein>
<gene>
    <name evidence="3" type="ORF">BJF91_09355</name>
    <name evidence="2" type="ORF">GGQ71_002275</name>
</gene>
<dbReference type="STRING" id="887144.BJF91_09355"/>
<proteinExistence type="predicted"/>
<comment type="caution">
    <text evidence="3">The sequence shown here is derived from an EMBL/GenBank/DDBJ whole genome shotgun (WGS) entry which is preliminary data.</text>
</comment>
<evidence type="ECO:0000313" key="2">
    <source>
        <dbReference type="EMBL" id="MBB4008012.1"/>
    </source>
</evidence>
<keyword evidence="1" id="KW-0472">Membrane</keyword>
<evidence type="ECO:0000313" key="3">
    <source>
        <dbReference type="EMBL" id="OLP48322.1"/>
    </source>
</evidence>
<evidence type="ECO:0000256" key="1">
    <source>
        <dbReference type="SAM" id="Phobius"/>
    </source>
</evidence>
<feature type="transmembrane region" description="Helical" evidence="1">
    <location>
        <begin position="20"/>
        <end position="46"/>
    </location>
</feature>
<name>A0A1Q9A185_9HYPH</name>
<dbReference type="AlphaFoldDB" id="A0A1Q9A185"/>
<keyword evidence="1" id="KW-1133">Transmembrane helix</keyword>
<dbReference type="Proteomes" id="UP000544107">
    <property type="component" value="Unassembled WGS sequence"/>
</dbReference>
<dbReference type="EMBL" id="JACIED010000002">
    <property type="protein sequence ID" value="MBB4008012.1"/>
    <property type="molecule type" value="Genomic_DNA"/>
</dbReference>
<evidence type="ECO:0000313" key="4">
    <source>
        <dbReference type="Proteomes" id="UP000185598"/>
    </source>
</evidence>
<dbReference type="OrthoDB" id="7959514at2"/>
<accession>A0A1Q9A185</accession>
<organism evidence="3 4">
    <name type="scientific">Allorhizobium taibaishanense</name>
    <dbReference type="NCBI Taxonomy" id="887144"/>
    <lineage>
        <taxon>Bacteria</taxon>
        <taxon>Pseudomonadati</taxon>
        <taxon>Pseudomonadota</taxon>
        <taxon>Alphaproteobacteria</taxon>
        <taxon>Hyphomicrobiales</taxon>
        <taxon>Rhizobiaceae</taxon>
        <taxon>Rhizobium/Agrobacterium group</taxon>
        <taxon>Allorhizobium</taxon>
    </lineage>
</organism>
<dbReference type="Proteomes" id="UP000185598">
    <property type="component" value="Unassembled WGS sequence"/>
</dbReference>
<sequence length="251" mass="27842">MDITVDTASSSEDRPLISAGMLAVGVTLLVALALFTLALSFSSGWIGHALLADRRSESLTSHMTTIGLDRLRIEENAVRFERQRHDGVLSRVDLALLWPEMRGFSEVDRLRFDDIRQSSGLIFLQISQSTMSRDMSGRLEPIYKQLFEGDPEPGPYGLTAHRFRAGSGYDGEILYTATRPGMPDFAIRCLVNGGTKGQDDGPALDACQRDIHVGHDLSVLYRFSRQKLADWRRIDDAVAAFVNSRLVGDPQ</sequence>
<keyword evidence="1" id="KW-0812">Transmembrane</keyword>
<reference evidence="2 5" key="2">
    <citation type="submission" date="2020-08" db="EMBL/GenBank/DDBJ databases">
        <title>Genomic Encyclopedia of Type Strains, Phase IV (KMG-IV): sequencing the most valuable type-strain genomes for metagenomic binning, comparative biology and taxonomic classification.</title>
        <authorList>
            <person name="Goeker M."/>
        </authorList>
    </citation>
    <scope>NUCLEOTIDE SEQUENCE [LARGE SCALE GENOMIC DNA]</scope>
    <source>
        <strain evidence="2 5">DSM 100021</strain>
    </source>
</reference>
<keyword evidence="4" id="KW-1185">Reference proteome</keyword>